<proteinExistence type="predicted"/>
<comment type="caution">
    <text evidence="1">The sequence shown here is derived from an EMBL/GenBank/DDBJ whole genome shotgun (WGS) entry which is preliminary data.</text>
</comment>
<dbReference type="Proteomes" id="UP000001396">
    <property type="component" value="Unassembled WGS sequence"/>
</dbReference>
<dbReference type="GeneID" id="31364249"/>
<dbReference type="AlphaFoldDB" id="D3BJP4"/>
<name>D3BJP4_HETP5</name>
<evidence type="ECO:0000313" key="1">
    <source>
        <dbReference type="EMBL" id="EFA78124.1"/>
    </source>
</evidence>
<evidence type="ECO:0000313" key="2">
    <source>
        <dbReference type="Proteomes" id="UP000001396"/>
    </source>
</evidence>
<organism evidence="1 2">
    <name type="scientific">Heterostelium pallidum (strain ATCC 26659 / Pp 5 / PN500)</name>
    <name type="common">Cellular slime mold</name>
    <name type="synonym">Polysphondylium pallidum</name>
    <dbReference type="NCBI Taxonomy" id="670386"/>
    <lineage>
        <taxon>Eukaryota</taxon>
        <taxon>Amoebozoa</taxon>
        <taxon>Evosea</taxon>
        <taxon>Eumycetozoa</taxon>
        <taxon>Dictyostelia</taxon>
        <taxon>Acytosteliales</taxon>
        <taxon>Acytosteliaceae</taxon>
        <taxon>Heterostelium</taxon>
    </lineage>
</organism>
<reference evidence="1 2" key="1">
    <citation type="journal article" date="2011" name="Genome Res.">
        <title>Phylogeny-wide analysis of social amoeba genomes highlights ancient origins for complex intercellular communication.</title>
        <authorList>
            <person name="Heidel A.J."/>
            <person name="Lawal H.M."/>
            <person name="Felder M."/>
            <person name="Schilde C."/>
            <person name="Helps N.R."/>
            <person name="Tunggal B."/>
            <person name="Rivero F."/>
            <person name="John U."/>
            <person name="Schleicher M."/>
            <person name="Eichinger L."/>
            <person name="Platzer M."/>
            <person name="Noegel A.A."/>
            <person name="Schaap P."/>
            <person name="Gloeckner G."/>
        </authorList>
    </citation>
    <scope>NUCLEOTIDE SEQUENCE [LARGE SCALE GENOMIC DNA]</scope>
    <source>
        <strain evidence="2">ATCC 26659 / Pp 5 / PN500</strain>
    </source>
</reference>
<accession>D3BJP4</accession>
<dbReference type="RefSeq" id="XP_020430250.1">
    <property type="nucleotide sequence ID" value="XM_020579575.1"/>
</dbReference>
<sequence>MRYVVECFVEVEQSDQTFNTSLFTVINDFFHDQNHPNPLWCSGNTLVSHTDTPGSIPGRGFFFSLETVEN</sequence>
<keyword evidence="2" id="KW-1185">Reference proteome</keyword>
<dbReference type="InParanoid" id="D3BJP4"/>
<gene>
    <name evidence="1" type="ORF">PPL_08772</name>
</gene>
<dbReference type="EMBL" id="ADBJ01000038">
    <property type="protein sequence ID" value="EFA78124.1"/>
    <property type="molecule type" value="Genomic_DNA"/>
</dbReference>
<protein>
    <submittedName>
        <fullName evidence="1">Uncharacterized protein</fullName>
    </submittedName>
</protein>